<feature type="domain" description="Phorbol-ester/DAG-type" evidence="8">
    <location>
        <begin position="352"/>
        <end position="402"/>
    </location>
</feature>
<dbReference type="GO" id="GO:0099525">
    <property type="term" value="P:presynaptic dense core vesicle exocytosis"/>
    <property type="evidence" value="ECO:0007669"/>
    <property type="project" value="TreeGrafter"/>
</dbReference>
<dbReference type="GO" id="GO:0017075">
    <property type="term" value="F:syntaxin-1 binding"/>
    <property type="evidence" value="ECO:0007669"/>
    <property type="project" value="TreeGrafter"/>
</dbReference>
<evidence type="ECO:0000259" key="10">
    <source>
        <dbReference type="PROSITE" id="PS51259"/>
    </source>
</evidence>
<dbReference type="Pfam" id="PF00168">
    <property type="entry name" value="C2"/>
    <property type="match status" value="2"/>
</dbReference>
<dbReference type="InterPro" id="IPR010439">
    <property type="entry name" value="MUN_dom"/>
</dbReference>
<evidence type="ECO:0000313" key="12">
    <source>
        <dbReference type="Proteomes" id="UP000835052"/>
    </source>
</evidence>
<feature type="region of interest" description="Disordered" evidence="6">
    <location>
        <begin position="47"/>
        <end position="110"/>
    </location>
</feature>
<dbReference type="Gene3D" id="1.20.58.1100">
    <property type="match status" value="1"/>
</dbReference>
<dbReference type="GO" id="GO:0019992">
    <property type="term" value="F:diacylglycerol binding"/>
    <property type="evidence" value="ECO:0007669"/>
    <property type="project" value="InterPro"/>
</dbReference>
<dbReference type="Gene3D" id="1.10.357.50">
    <property type="match status" value="1"/>
</dbReference>
<dbReference type="GO" id="GO:0008270">
    <property type="term" value="F:zinc ion binding"/>
    <property type="evidence" value="ECO:0007669"/>
    <property type="project" value="UniProtKB-KW"/>
</dbReference>
<dbReference type="FunFam" id="2.60.40.150:FF:000002">
    <property type="entry name" value="Protein unc-13 homolog B"/>
    <property type="match status" value="1"/>
</dbReference>
<evidence type="ECO:0000256" key="1">
    <source>
        <dbReference type="ARBA" id="ARBA00022723"/>
    </source>
</evidence>
<evidence type="ECO:0000256" key="6">
    <source>
        <dbReference type="SAM" id="MobiDB-lite"/>
    </source>
</evidence>
<dbReference type="SMART" id="SM00109">
    <property type="entry name" value="C1"/>
    <property type="match status" value="1"/>
</dbReference>
<dbReference type="PROSITE" id="PS50081">
    <property type="entry name" value="ZF_DAG_PE_2"/>
    <property type="match status" value="1"/>
</dbReference>
<dbReference type="InterPro" id="IPR037302">
    <property type="entry name" value="Unc-13_C2B"/>
</dbReference>
<evidence type="ECO:0000259" key="9">
    <source>
        <dbReference type="PROSITE" id="PS51258"/>
    </source>
</evidence>
<feature type="region of interest" description="Disordered" evidence="6">
    <location>
        <begin position="191"/>
        <end position="210"/>
    </location>
</feature>
<dbReference type="Gene3D" id="2.60.40.150">
    <property type="entry name" value="C2 domain"/>
    <property type="match status" value="2"/>
</dbReference>
<evidence type="ECO:0000313" key="11">
    <source>
        <dbReference type="EMBL" id="CAD6189866.1"/>
    </source>
</evidence>
<evidence type="ECO:0000256" key="5">
    <source>
        <dbReference type="ARBA" id="ARBA00022837"/>
    </source>
</evidence>
<keyword evidence="1" id="KW-0479">Metal-binding</keyword>
<dbReference type="InterPro" id="IPR014770">
    <property type="entry name" value="Munc13_1"/>
</dbReference>
<dbReference type="GO" id="GO:0043195">
    <property type="term" value="C:terminal bouton"/>
    <property type="evidence" value="ECO:0007669"/>
    <property type="project" value="TreeGrafter"/>
</dbReference>
<dbReference type="Proteomes" id="UP000835052">
    <property type="component" value="Unassembled WGS sequence"/>
</dbReference>
<dbReference type="FunFam" id="2.60.40.150:FF:000014">
    <property type="entry name" value="protein unc-13 homolog B"/>
    <property type="match status" value="1"/>
</dbReference>
<evidence type="ECO:0000256" key="3">
    <source>
        <dbReference type="ARBA" id="ARBA00022771"/>
    </source>
</evidence>
<dbReference type="Gene3D" id="3.30.60.20">
    <property type="match status" value="1"/>
</dbReference>
<dbReference type="InterPro" id="IPR014772">
    <property type="entry name" value="Munc13_dom-2"/>
</dbReference>
<dbReference type="InterPro" id="IPR020454">
    <property type="entry name" value="DAG/PE-bd"/>
</dbReference>
<dbReference type="GO" id="GO:0016081">
    <property type="term" value="P:synaptic vesicle docking"/>
    <property type="evidence" value="ECO:0007669"/>
    <property type="project" value="TreeGrafter"/>
</dbReference>
<sequence>MMDTVDWRLRGNCQKTSKKKKKKKERHVVELLQNLFLYRPRFTATAAVNGGGGRPRLPPQIPTPSSTSSELLIRVEEDPPTSPHLLPPSPTTPKNRFRKPSERYEDRGNERLFMTSLANVTLSKTSETGAPPALQTKLSEPNLMNGEAVLLRQRCTSTPNGQPTPSKEPDPVKALLIFSKSFKKVRRVRSAMPRRRRRRRMKIKKSRSLPELRNAERLALRQRSISLKDRTRNKEKEKELEEIVTSKKSTITKPKTQLLEVYKDRRKSTVLDGTGSMAANAFYKSIDAAPNMNVARTKTSIPLVSELTMATKRAQAGLANAAKTTFADDELKSHVYKKTLQALIYPISCTTPHNFATTNFQTPTWCYECEGLLWGLARQGLRCTECGVKVHEKCRELLSADCLQRAAEKSSKHGEADRTQSLVAVIRDRMKIQEKNKPEIFELIRTVFGVDERVQQETLKQVKTSILEGSSKWSAKITLTVICAQGLIAKDKTGKSDPYVTAQVGKVKRRTRTIHQELNPVWNEKFFFECHNSTDRIKVRVWDEDNDLKSKLRQKLTRESDDFLGQTVIEVRTLSGEMDVWYNLEKRTDKSAVSGAIRLHISYTCLHEHLFQAHCVDDEVKLPEAKGEEAWKIYFEETPEEIVNEFAMRYGVENIYQAMTHFACLCTKYMCAGVPAVLSTLLANINAYYAHTTATSAVSASDRFAASNFGKDRFVKLLDQLHNSLRIDLSMYRNHFPSSSPAKLQDLKSTVDLLTSITFFRMKVLELASPPRASNVVRECAKACMQQTYQLMFESCCEQGGPSADSVRFWFDFLDYMMRVIEDDKHIYTPVLNQFPQELNVGQLSAGTLWQMYKTDLQLALEEHAQTKRCTTPEYMNLYFKVKGFYFKYVADMPQYKQSIPEFPAWFIPFVMDWLNENDEHSMDILRNAYNRDKSDNFPQTSDHTKFSNSVVDVFTQLNEALKLLKQMDCPNPEVAADMMKRFSKTLNKVLLAYADMVQKDFPKICDQRKKLACILMNNVQQLRVQLEKIYENMGGGELDTTASQVLTNLQKKLNSVLDKLSGEFVATLEPHIHEQTMKLGVLLTKIKGPQLQKSQVAPEADAVLEPLMDLLEGSLQRYAAQCEKTVLKYILKELWRITIVSMEKLVVLPPLSEKALLKQLPNAKIGDVTKLMSTNIQNIKGMSSVKDMMDIARECEKSLTPKQCTVLDAALDAIKDSFHAGGKGLKKSFFEKSPELQSLKYALSLYTQTTEQLIKTFITSQKQQDIPSQEQPVGEVSVQVDLFSHPGTGEQKVTVKILAANDLRWQTSSTFKPFVEVHLVGPFLADKKRKMATKSKTGNWAPKFNETFHFFLGNEGEPEHYELMFQVKDYCFAREDRIVGVGVLQLANVVDQAGSCAMWVQLGTRLHIDETGLILLRILSQRQSDEVARDFVRLKSECRHETESTMAASASNQNIGR</sequence>
<dbReference type="PRINTS" id="PR00008">
    <property type="entry name" value="DAGPEDOMAIN"/>
</dbReference>
<name>A0A8S1H0T2_9PELO</name>
<dbReference type="PROSITE" id="PS51258">
    <property type="entry name" value="MHD1"/>
    <property type="match status" value="1"/>
</dbReference>
<keyword evidence="5" id="KW-0106">Calcium</keyword>
<dbReference type="PANTHER" id="PTHR10480">
    <property type="entry name" value="PROTEIN UNC-13 HOMOLOG"/>
    <property type="match status" value="1"/>
</dbReference>
<comment type="caution">
    <text evidence="11">The sequence shown here is derived from an EMBL/GenBank/DDBJ whole genome shotgun (WGS) entry which is preliminary data.</text>
</comment>
<reference evidence="11" key="1">
    <citation type="submission" date="2020-10" db="EMBL/GenBank/DDBJ databases">
        <authorList>
            <person name="Kikuchi T."/>
        </authorList>
    </citation>
    <scope>NUCLEOTIDE SEQUENCE</scope>
    <source>
        <strain evidence="11">NKZ352</strain>
    </source>
</reference>
<dbReference type="InterPro" id="IPR002219">
    <property type="entry name" value="PKC_DAG/PE"/>
</dbReference>
<organism evidence="11 12">
    <name type="scientific">Caenorhabditis auriculariae</name>
    <dbReference type="NCBI Taxonomy" id="2777116"/>
    <lineage>
        <taxon>Eukaryota</taxon>
        <taxon>Metazoa</taxon>
        <taxon>Ecdysozoa</taxon>
        <taxon>Nematoda</taxon>
        <taxon>Chromadorea</taxon>
        <taxon>Rhabditida</taxon>
        <taxon>Rhabditina</taxon>
        <taxon>Rhabditomorpha</taxon>
        <taxon>Rhabditoidea</taxon>
        <taxon>Rhabditidae</taxon>
        <taxon>Peloderinae</taxon>
        <taxon>Caenorhabditis</taxon>
    </lineage>
</organism>
<evidence type="ECO:0000259" key="7">
    <source>
        <dbReference type="PROSITE" id="PS50004"/>
    </source>
</evidence>
<dbReference type="GO" id="GO:0061789">
    <property type="term" value="P:dense core granule priming"/>
    <property type="evidence" value="ECO:0007669"/>
    <property type="project" value="TreeGrafter"/>
</dbReference>
<dbReference type="SUPFAM" id="SSF57889">
    <property type="entry name" value="Cysteine-rich domain"/>
    <property type="match status" value="1"/>
</dbReference>
<gene>
    <name evidence="11" type="ORF">CAUJ_LOCUS5785</name>
</gene>
<dbReference type="CDD" id="cd08395">
    <property type="entry name" value="C2C_Munc13"/>
    <property type="match status" value="1"/>
</dbReference>
<dbReference type="Pfam" id="PF06292">
    <property type="entry name" value="MUN"/>
    <property type="match status" value="1"/>
</dbReference>
<keyword evidence="12" id="KW-1185">Reference proteome</keyword>
<keyword evidence="3" id="KW-0863">Zinc-finger</keyword>
<feature type="domain" description="C2" evidence="7">
    <location>
        <begin position="1273"/>
        <end position="1401"/>
    </location>
</feature>
<evidence type="ECO:0008006" key="13">
    <source>
        <dbReference type="Google" id="ProtNLM"/>
    </source>
</evidence>
<proteinExistence type="predicted"/>
<dbReference type="OrthoDB" id="10053234at2759"/>
<dbReference type="GO" id="GO:0016082">
    <property type="term" value="P:synaptic vesicle priming"/>
    <property type="evidence" value="ECO:0007669"/>
    <property type="project" value="TreeGrafter"/>
</dbReference>
<evidence type="ECO:0000259" key="8">
    <source>
        <dbReference type="PROSITE" id="PS50081"/>
    </source>
</evidence>
<feature type="compositionally biased region" description="Basic and acidic residues" evidence="6">
    <location>
        <begin position="99"/>
        <end position="110"/>
    </location>
</feature>
<dbReference type="GO" id="GO:0005516">
    <property type="term" value="F:calmodulin binding"/>
    <property type="evidence" value="ECO:0007669"/>
    <property type="project" value="TreeGrafter"/>
</dbReference>
<dbReference type="GO" id="GO:0042734">
    <property type="term" value="C:presynaptic membrane"/>
    <property type="evidence" value="ECO:0007669"/>
    <property type="project" value="TreeGrafter"/>
</dbReference>
<dbReference type="InterPro" id="IPR000008">
    <property type="entry name" value="C2_dom"/>
</dbReference>
<dbReference type="FunFam" id="3.30.60.20:FF:000037">
    <property type="entry name" value="RAS guanyl releasing protein 4"/>
    <property type="match status" value="1"/>
</dbReference>
<dbReference type="Pfam" id="PF00130">
    <property type="entry name" value="C1_1"/>
    <property type="match status" value="1"/>
</dbReference>
<dbReference type="GO" id="GO:0005543">
    <property type="term" value="F:phospholipid binding"/>
    <property type="evidence" value="ECO:0007669"/>
    <property type="project" value="InterPro"/>
</dbReference>
<feature type="domain" description="C2" evidence="7">
    <location>
        <begin position="458"/>
        <end position="586"/>
    </location>
</feature>
<dbReference type="GO" id="GO:0098831">
    <property type="term" value="C:presynaptic active zone cytoplasmic component"/>
    <property type="evidence" value="ECO:0007669"/>
    <property type="project" value="TreeGrafter"/>
</dbReference>
<dbReference type="GO" id="GO:0005509">
    <property type="term" value="F:calcium ion binding"/>
    <property type="evidence" value="ECO:0007669"/>
    <property type="project" value="InterPro"/>
</dbReference>
<dbReference type="GO" id="GO:0030672">
    <property type="term" value="C:synaptic vesicle membrane"/>
    <property type="evidence" value="ECO:0007669"/>
    <property type="project" value="TreeGrafter"/>
</dbReference>
<dbReference type="PROSITE" id="PS00479">
    <property type="entry name" value="ZF_DAG_PE_1"/>
    <property type="match status" value="1"/>
</dbReference>
<feature type="domain" description="MHD1" evidence="9">
    <location>
        <begin position="855"/>
        <end position="998"/>
    </location>
</feature>
<dbReference type="PROSITE" id="PS50004">
    <property type="entry name" value="C2"/>
    <property type="match status" value="2"/>
</dbReference>
<dbReference type="GO" id="GO:0035249">
    <property type="term" value="P:synaptic transmission, glutamatergic"/>
    <property type="evidence" value="ECO:0007669"/>
    <property type="project" value="TreeGrafter"/>
</dbReference>
<dbReference type="PRINTS" id="PR00360">
    <property type="entry name" value="C2DOMAIN"/>
</dbReference>
<evidence type="ECO:0000256" key="4">
    <source>
        <dbReference type="ARBA" id="ARBA00022833"/>
    </source>
</evidence>
<feature type="domain" description="MHD2" evidence="10">
    <location>
        <begin position="1102"/>
        <end position="1258"/>
    </location>
</feature>
<dbReference type="InterPro" id="IPR046349">
    <property type="entry name" value="C1-like_sf"/>
</dbReference>
<dbReference type="CDD" id="cd04027">
    <property type="entry name" value="C2B_Munc13"/>
    <property type="match status" value="1"/>
</dbReference>
<keyword evidence="4" id="KW-0862">Zinc</keyword>
<dbReference type="PROSITE" id="PS51259">
    <property type="entry name" value="MHD2"/>
    <property type="match status" value="1"/>
</dbReference>
<accession>A0A8S1H0T2</accession>
<dbReference type="EMBL" id="CAJGYM010000012">
    <property type="protein sequence ID" value="CAD6189866.1"/>
    <property type="molecule type" value="Genomic_DNA"/>
</dbReference>
<feature type="compositionally biased region" description="Basic residues" evidence="6">
    <location>
        <begin position="191"/>
        <end position="207"/>
    </location>
</feature>
<protein>
    <recommendedName>
        <fullName evidence="13">Phorbol ester/diacylglycerol-binding protein unc-13</fullName>
    </recommendedName>
</protein>
<evidence type="ECO:0000256" key="2">
    <source>
        <dbReference type="ARBA" id="ARBA00022737"/>
    </source>
</evidence>
<feature type="compositionally biased region" description="Pro residues" evidence="6">
    <location>
        <begin position="80"/>
        <end position="91"/>
    </location>
</feature>
<dbReference type="InterPro" id="IPR027080">
    <property type="entry name" value="Unc-13"/>
</dbReference>
<keyword evidence="2" id="KW-0677">Repeat</keyword>
<dbReference type="SMART" id="SM00239">
    <property type="entry name" value="C2"/>
    <property type="match status" value="2"/>
</dbReference>
<dbReference type="GO" id="GO:0031594">
    <property type="term" value="C:neuromuscular junction"/>
    <property type="evidence" value="ECO:0007669"/>
    <property type="project" value="TreeGrafter"/>
</dbReference>
<dbReference type="PANTHER" id="PTHR10480:SF12">
    <property type="entry name" value="UNC-13, ISOFORM E"/>
    <property type="match status" value="1"/>
</dbReference>
<dbReference type="InterPro" id="IPR035892">
    <property type="entry name" value="C2_domain_sf"/>
</dbReference>
<dbReference type="SMART" id="SM01145">
    <property type="entry name" value="DUF1041"/>
    <property type="match status" value="1"/>
</dbReference>
<dbReference type="FunFam" id="1.10.357.50:FF:000001">
    <property type="entry name" value="Protein unc-13 homolog B"/>
    <property type="match status" value="1"/>
</dbReference>
<dbReference type="SUPFAM" id="SSF49562">
    <property type="entry name" value="C2 domain (Calcium/lipid-binding domain, CaLB)"/>
    <property type="match status" value="2"/>
</dbReference>